<dbReference type="PANTHER" id="PTHR34138">
    <property type="entry name" value="CELL SHAPE-DETERMINING PROTEIN MREC"/>
    <property type="match status" value="1"/>
</dbReference>
<evidence type="ECO:0000313" key="7">
    <source>
        <dbReference type="EMBL" id="CDQ10014.1"/>
    </source>
</evidence>
<comment type="function">
    <text evidence="5">Involved in formation and maintenance of cell shape.</text>
</comment>
<evidence type="ECO:0000256" key="4">
    <source>
        <dbReference type="ARBA" id="ARBA00032089"/>
    </source>
</evidence>
<dbReference type="InterPro" id="IPR042177">
    <property type="entry name" value="Cell/Rod_1"/>
</dbReference>
<dbReference type="GO" id="GO:0008360">
    <property type="term" value="P:regulation of cell shape"/>
    <property type="evidence" value="ECO:0007669"/>
    <property type="project" value="UniProtKB-KW"/>
</dbReference>
<dbReference type="Gene3D" id="2.40.10.340">
    <property type="entry name" value="Rod shape-determining protein MreC, domain 1"/>
    <property type="match status" value="1"/>
</dbReference>
<reference evidence="7" key="1">
    <citation type="submission" date="2014-03" db="EMBL/GenBank/DDBJ databases">
        <authorList>
            <person name="Genoscope - CEA"/>
        </authorList>
    </citation>
    <scope>NUCLEOTIDE SEQUENCE [LARGE SCALE GENOMIC DNA]</scope>
    <source>
        <strain evidence="7">CF27</strain>
    </source>
</reference>
<evidence type="ECO:0000259" key="6">
    <source>
        <dbReference type="Pfam" id="PF04085"/>
    </source>
</evidence>
<dbReference type="RefSeq" id="WP_035192272.1">
    <property type="nucleotide sequence ID" value="NZ_CCCS020000032.1"/>
</dbReference>
<name>A0A060UTZ8_9PROT</name>
<gene>
    <name evidence="8" type="ORF">AFERRI_20375</name>
    <name evidence="7" type="ORF">AFERRI_380021</name>
</gene>
<organism evidence="7">
    <name type="scientific">Acidithiobacillus ferrivorans</name>
    <dbReference type="NCBI Taxonomy" id="160808"/>
    <lineage>
        <taxon>Bacteria</taxon>
        <taxon>Pseudomonadati</taxon>
        <taxon>Pseudomonadota</taxon>
        <taxon>Acidithiobacillia</taxon>
        <taxon>Acidithiobacillales</taxon>
        <taxon>Acidithiobacillaceae</taxon>
        <taxon>Acidithiobacillus</taxon>
    </lineage>
</organism>
<evidence type="ECO:0000256" key="3">
    <source>
        <dbReference type="ARBA" id="ARBA00022960"/>
    </source>
</evidence>
<reference evidence="7" key="2">
    <citation type="submission" date="2014-07" db="EMBL/GenBank/DDBJ databases">
        <title>Initial genome analysis of the psychrotolerant acidophile Acidithiobacillus ferrivorans CF27: insights into iron and sulfur oxidation pathways and into biofilm formation.</title>
        <authorList>
            <person name="Talla E."/>
            <person name="Hedrich S."/>
            <person name="Mangenot S."/>
            <person name="Ji B."/>
            <person name="Johnson D.B."/>
            <person name="Barbe V."/>
            <person name="Bonnefoy V."/>
        </authorList>
    </citation>
    <scope>NUCLEOTIDE SEQUENCE [LARGE SCALE GENOMIC DNA]</scope>
    <source>
        <strain evidence="7">CF27</strain>
    </source>
</reference>
<dbReference type="Pfam" id="PF04085">
    <property type="entry name" value="MreC"/>
    <property type="match status" value="1"/>
</dbReference>
<dbReference type="Gene3D" id="2.40.10.350">
    <property type="entry name" value="Rod shape-determining protein MreC, domain 2"/>
    <property type="match status" value="1"/>
</dbReference>
<evidence type="ECO:0000256" key="5">
    <source>
        <dbReference type="PIRNR" id="PIRNR038471"/>
    </source>
</evidence>
<reference evidence="8 9" key="3">
    <citation type="submission" date="2017-03" db="EMBL/GenBank/DDBJ databases">
        <authorList>
            <person name="Regsiter A."/>
            <person name="William W."/>
        </authorList>
    </citation>
    <scope>NUCLEOTIDE SEQUENCE [LARGE SCALE GENOMIC DNA]</scope>
    <source>
        <strain evidence="8">PRJEB5721</strain>
    </source>
</reference>
<dbReference type="InterPro" id="IPR055342">
    <property type="entry name" value="MreC_beta-barrel_core"/>
</dbReference>
<dbReference type="EMBL" id="CCCS020000032">
    <property type="protein sequence ID" value="CDQ10014.1"/>
    <property type="molecule type" value="Genomic_DNA"/>
</dbReference>
<keyword evidence="9" id="KW-1185">Reference proteome</keyword>
<evidence type="ECO:0000256" key="1">
    <source>
        <dbReference type="ARBA" id="ARBA00009369"/>
    </source>
</evidence>
<keyword evidence="3 5" id="KW-0133">Cell shape</keyword>
<dbReference type="AlphaFoldDB" id="A0A060UTZ8"/>
<evidence type="ECO:0000313" key="8">
    <source>
        <dbReference type="EMBL" id="SMH65592.1"/>
    </source>
</evidence>
<dbReference type="Proteomes" id="UP000193925">
    <property type="component" value="Chromosome AFERRI"/>
</dbReference>
<feature type="domain" description="Rod shape-determining protein MreC beta-barrel core" evidence="6">
    <location>
        <begin position="121"/>
        <end position="268"/>
    </location>
</feature>
<sequence>MPALFFPRRYPPLLRVAVLVLLSVFVSVFSEKHPNIKSVSLAMAYPVQWINMQETGFWQQVDNYLQSRAALESENIKLHAELIRAQPKLLEADILRNENRQLLALLDSIPQPPGKVTVAQVIAQNFSPGSQLLTVNIGARAGVFVGQPVLAAGGVAGQVIRVSPMSSQVALLSDLDSSIPVQPADADTPLLVDGRGDIDRLAIPFQPRNTSLKVGDKLVTSGLGGRYPPGLNVGTISAVIHNGDQPFAQIAVQPAVRLGQLNTVLMLWDRPFPQPAVTP</sequence>
<accession>A0A060UTZ8</accession>
<dbReference type="InterPro" id="IPR007221">
    <property type="entry name" value="MreC"/>
</dbReference>
<proteinExistence type="inferred from homology"/>
<dbReference type="InterPro" id="IPR042175">
    <property type="entry name" value="Cell/Rod_MreC_2"/>
</dbReference>
<dbReference type="PIRSF" id="PIRSF038471">
    <property type="entry name" value="MreC"/>
    <property type="match status" value="1"/>
</dbReference>
<comment type="similarity">
    <text evidence="1 5">Belongs to the MreC family.</text>
</comment>
<dbReference type="NCBIfam" id="TIGR00219">
    <property type="entry name" value="mreC"/>
    <property type="match status" value="1"/>
</dbReference>
<dbReference type="PANTHER" id="PTHR34138:SF1">
    <property type="entry name" value="CELL SHAPE-DETERMINING PROTEIN MREC"/>
    <property type="match status" value="1"/>
</dbReference>
<dbReference type="EMBL" id="LT841305">
    <property type="protein sequence ID" value="SMH65592.1"/>
    <property type="molecule type" value="Genomic_DNA"/>
</dbReference>
<evidence type="ECO:0000313" key="9">
    <source>
        <dbReference type="Proteomes" id="UP000193925"/>
    </source>
</evidence>
<evidence type="ECO:0000256" key="2">
    <source>
        <dbReference type="ARBA" id="ARBA00013855"/>
    </source>
</evidence>
<protein>
    <recommendedName>
        <fullName evidence="2 5">Cell shape-determining protein MreC</fullName>
    </recommendedName>
    <alternativeName>
        <fullName evidence="4 5">Cell shape protein MreC</fullName>
    </alternativeName>
</protein>
<dbReference type="GO" id="GO:0005886">
    <property type="term" value="C:plasma membrane"/>
    <property type="evidence" value="ECO:0007669"/>
    <property type="project" value="TreeGrafter"/>
</dbReference>